<name>A0A183IHQ4_9BILA</name>
<feature type="transmembrane region" description="Helical" evidence="7">
    <location>
        <begin position="385"/>
        <end position="404"/>
    </location>
</feature>
<dbReference type="AlphaFoldDB" id="A0A183IHQ4"/>
<reference evidence="11" key="1">
    <citation type="submission" date="2016-06" db="UniProtKB">
        <authorList>
            <consortium name="WormBaseParasite"/>
        </authorList>
    </citation>
    <scope>IDENTIFICATION</scope>
</reference>
<evidence type="ECO:0000256" key="4">
    <source>
        <dbReference type="ARBA" id="ARBA00022989"/>
    </source>
</evidence>
<proteinExistence type="inferred from homology"/>
<evidence type="ECO:0000313" key="10">
    <source>
        <dbReference type="Proteomes" id="UP000270296"/>
    </source>
</evidence>
<dbReference type="GO" id="GO:0006897">
    <property type="term" value="P:endocytosis"/>
    <property type="evidence" value="ECO:0007669"/>
    <property type="project" value="TreeGrafter"/>
</dbReference>
<accession>A0A183IHQ4</accession>
<dbReference type="WBParaSite" id="SBAD_0000329501-mRNA-1">
    <property type="protein sequence ID" value="SBAD_0000329501-mRNA-1"/>
    <property type="gene ID" value="SBAD_0000329501"/>
</dbReference>
<dbReference type="EMBL" id="UZAM01007595">
    <property type="protein sequence ID" value="VDP00201.1"/>
    <property type="molecule type" value="Genomic_DNA"/>
</dbReference>
<comment type="subcellular location">
    <subcellularLocation>
        <location evidence="1">Membrane</location>
        <topology evidence="1">Multi-pass membrane protein</topology>
    </subcellularLocation>
</comment>
<feature type="transmembrane region" description="Helical" evidence="7">
    <location>
        <begin position="410"/>
        <end position="438"/>
    </location>
</feature>
<evidence type="ECO:0000256" key="5">
    <source>
        <dbReference type="ARBA" id="ARBA00023136"/>
    </source>
</evidence>
<dbReference type="GO" id="GO:0018996">
    <property type="term" value="P:molting cycle, collagen and cuticulin-based cuticle"/>
    <property type="evidence" value="ECO:0007669"/>
    <property type="project" value="TreeGrafter"/>
</dbReference>
<organism evidence="11">
    <name type="scientific">Soboliphyme baturini</name>
    <dbReference type="NCBI Taxonomy" id="241478"/>
    <lineage>
        <taxon>Eukaryota</taxon>
        <taxon>Metazoa</taxon>
        <taxon>Ecdysozoa</taxon>
        <taxon>Nematoda</taxon>
        <taxon>Enoplea</taxon>
        <taxon>Dorylaimia</taxon>
        <taxon>Dioctophymatida</taxon>
        <taxon>Dioctophymatoidea</taxon>
        <taxon>Soboliphymatidae</taxon>
        <taxon>Soboliphyme</taxon>
    </lineage>
</organism>
<gene>
    <name evidence="9" type="ORF">SBAD_LOCUS3149</name>
</gene>
<dbReference type="Proteomes" id="UP000270296">
    <property type="component" value="Unassembled WGS sequence"/>
</dbReference>
<comment type="similarity">
    <text evidence="2">Belongs to the patched family.</text>
</comment>
<evidence type="ECO:0000256" key="3">
    <source>
        <dbReference type="ARBA" id="ARBA00022692"/>
    </source>
</evidence>
<keyword evidence="5 7" id="KW-0472">Membrane</keyword>
<dbReference type="GO" id="GO:0030659">
    <property type="term" value="C:cytoplasmic vesicle membrane"/>
    <property type="evidence" value="ECO:0007669"/>
    <property type="project" value="TreeGrafter"/>
</dbReference>
<feature type="transmembrane region" description="Helical" evidence="7">
    <location>
        <begin position="697"/>
        <end position="716"/>
    </location>
</feature>
<protein>
    <submittedName>
        <fullName evidence="11">SSD domain-containing protein</fullName>
    </submittedName>
</protein>
<feature type="transmembrane region" description="Helical" evidence="7">
    <location>
        <begin position="29"/>
        <end position="51"/>
    </location>
</feature>
<feature type="transmembrane region" description="Helical" evidence="7">
    <location>
        <begin position="723"/>
        <end position="745"/>
    </location>
</feature>
<keyword evidence="3 7" id="KW-0812">Transmembrane</keyword>
<dbReference type="InterPro" id="IPR003392">
    <property type="entry name" value="PTHD_SSD"/>
</dbReference>
<dbReference type="InterPro" id="IPR000731">
    <property type="entry name" value="SSD"/>
</dbReference>
<keyword evidence="4 7" id="KW-1133">Transmembrane helix</keyword>
<feature type="transmembrane region" description="Helical" evidence="7">
    <location>
        <begin position="282"/>
        <end position="301"/>
    </location>
</feature>
<feature type="transmembrane region" description="Helical" evidence="7">
    <location>
        <begin position="787"/>
        <end position="811"/>
    </location>
</feature>
<dbReference type="PROSITE" id="PS50156">
    <property type="entry name" value="SSD"/>
    <property type="match status" value="1"/>
</dbReference>
<keyword evidence="10" id="KW-1185">Reference proteome</keyword>
<evidence type="ECO:0000259" key="8">
    <source>
        <dbReference type="PROSITE" id="PS50156"/>
    </source>
</evidence>
<dbReference type="GO" id="GO:0005886">
    <property type="term" value="C:plasma membrane"/>
    <property type="evidence" value="ECO:0007669"/>
    <property type="project" value="TreeGrafter"/>
</dbReference>
<sequence length="831" mass="94709">MKFGEVLSAMKSLNVIVHGWVREYYKRHALIVAHFPWTFIIIPLTLTVFLATGFHRIIIEDDIEVLYSPKNSMVPQEAAVHDSFYTWSPPSKSLKKRSVELTGEEFSSSYMYTVLKHNDYENVLHQNACRALVDIHENFVQNLIKLYRSHGMSDRIDVDIFMLDGINLPLLRFCQLFFTEPMRHNPNVRLTYPFMEAYGVKIGLESALGGVEQHPNGSVASARIMRLLHFWYNNQERGLNKSFLSDLDLFIRHRLMNTNFSHVFVNQDLISDDIFKNVTYTLPYLGISAVLLLSFIIVSTSSTNPIRSKSIPGAMGCLCSFMAVTSSFGLLFYLGVPFNPIVSVTPFIALAIGIDDTFLAISAWQQTDFNLSAEQRMILSLQESASAITVTAFTDIALFSIGTISDTLAIQIFSVFVAVTMAFDFLYQITFFAGVLMISGRREQYGSFDVLCMCFRMSHDSESSVKKATADMSNYSIDFLFREYFGNALNNQVVRIFAVVTFSIYVILAFWGCCHLLIDMKITMLLVDDSPLQPYFHFKNKYERSAVSVTVHVLKPPDLNDDQDVNNFMNLVQSLESLKYSTGPDSSLLWLKDYLQFVQSDAIFAQNSLDSFEEFLNRYQYQLYRSDIRWYREKNGQPKIDRFLFHSYFNTSGHWSRMTDLLKQLRATAKQYKQYEVSIYIADSAMWDLMLNSADNTLQTVGVGILCMVLMSAVFIPNACSIFWVSFTLASMDLGVIGFLSLWGVKLNPVSVINIILSLDFPTEYATHICHCFYKLNEDDPQERLKITLGTVVVVIGMLHALLWLPIFLTVTSAAYQPKLSTTSKLKQNTT</sequence>
<dbReference type="SUPFAM" id="SSF82866">
    <property type="entry name" value="Multidrug efflux transporter AcrB transmembrane domain"/>
    <property type="match status" value="2"/>
</dbReference>
<dbReference type="PANTHER" id="PTHR10796">
    <property type="entry name" value="PATCHED-RELATED"/>
    <property type="match status" value="1"/>
</dbReference>
<dbReference type="Gene3D" id="1.20.1640.10">
    <property type="entry name" value="Multidrug efflux transporter AcrB transmembrane domain"/>
    <property type="match status" value="2"/>
</dbReference>
<reference evidence="9 10" key="2">
    <citation type="submission" date="2018-11" db="EMBL/GenBank/DDBJ databases">
        <authorList>
            <consortium name="Pathogen Informatics"/>
        </authorList>
    </citation>
    <scope>NUCLEOTIDE SEQUENCE [LARGE SCALE GENOMIC DNA]</scope>
</reference>
<dbReference type="Pfam" id="PF02460">
    <property type="entry name" value="Patched"/>
    <property type="match status" value="1"/>
</dbReference>
<feature type="transmembrane region" description="Helical" evidence="7">
    <location>
        <begin position="313"/>
        <end position="335"/>
    </location>
</feature>
<feature type="transmembrane region" description="Helical" evidence="7">
    <location>
        <begin position="341"/>
        <end position="364"/>
    </location>
</feature>
<evidence type="ECO:0000313" key="9">
    <source>
        <dbReference type="EMBL" id="VDP00201.1"/>
    </source>
</evidence>
<evidence type="ECO:0000256" key="1">
    <source>
        <dbReference type="ARBA" id="ARBA00004141"/>
    </source>
</evidence>
<evidence type="ECO:0000256" key="2">
    <source>
        <dbReference type="ARBA" id="ARBA00005585"/>
    </source>
</evidence>
<feature type="domain" description="SSD" evidence="8">
    <location>
        <begin position="281"/>
        <end position="438"/>
    </location>
</feature>
<feature type="transmembrane region" description="Helical" evidence="7">
    <location>
        <begin position="496"/>
        <end position="518"/>
    </location>
</feature>
<evidence type="ECO:0000256" key="6">
    <source>
        <dbReference type="ARBA" id="ARBA00023180"/>
    </source>
</evidence>
<evidence type="ECO:0000256" key="7">
    <source>
        <dbReference type="SAM" id="Phobius"/>
    </source>
</evidence>
<dbReference type="OrthoDB" id="6510177at2759"/>
<dbReference type="InterPro" id="IPR051697">
    <property type="entry name" value="Patched_domain-protein"/>
</dbReference>
<dbReference type="PANTHER" id="PTHR10796:SF105">
    <property type="entry name" value="SSD DOMAIN-CONTAINING PROTEIN"/>
    <property type="match status" value="1"/>
</dbReference>
<keyword evidence="6" id="KW-0325">Glycoprotein</keyword>
<evidence type="ECO:0000313" key="11">
    <source>
        <dbReference type="WBParaSite" id="SBAD_0000329501-mRNA-1"/>
    </source>
</evidence>